<dbReference type="PANTHER" id="PTHR30462">
    <property type="entry name" value="INTERMEMBRANE TRANSPORT PROTEIN PQIB-RELATED"/>
    <property type="match status" value="1"/>
</dbReference>
<dbReference type="GO" id="GO:0005886">
    <property type="term" value="C:plasma membrane"/>
    <property type="evidence" value="ECO:0007669"/>
    <property type="project" value="UniProtKB-SubCell"/>
</dbReference>
<evidence type="ECO:0000256" key="6">
    <source>
        <dbReference type="ARBA" id="ARBA00023136"/>
    </source>
</evidence>
<feature type="domain" description="Mce/MlaD" evidence="8">
    <location>
        <begin position="164"/>
        <end position="246"/>
    </location>
</feature>
<feature type="transmembrane region" description="Helical" evidence="7">
    <location>
        <begin position="20"/>
        <end position="41"/>
    </location>
</feature>
<dbReference type="EMBL" id="LPXO01000007">
    <property type="protein sequence ID" value="KUF10388.1"/>
    <property type="molecule type" value="Genomic_DNA"/>
</dbReference>
<keyword evidence="4 7" id="KW-0812">Transmembrane</keyword>
<keyword evidence="6 7" id="KW-0472">Membrane</keyword>
<evidence type="ECO:0000256" key="5">
    <source>
        <dbReference type="ARBA" id="ARBA00022989"/>
    </source>
</evidence>
<dbReference type="Pfam" id="PF02470">
    <property type="entry name" value="MlaD"/>
    <property type="match status" value="3"/>
</dbReference>
<keyword evidence="5 7" id="KW-1133">Transmembrane helix</keyword>
<evidence type="ECO:0000313" key="9">
    <source>
        <dbReference type="EMBL" id="KUF10388.1"/>
    </source>
</evidence>
<keyword evidence="3" id="KW-0997">Cell inner membrane</keyword>
<dbReference type="PANTHER" id="PTHR30462:SF0">
    <property type="entry name" value="INTERMEMBRANE TRANSPORT PROTEIN YEBT"/>
    <property type="match status" value="1"/>
</dbReference>
<dbReference type="InterPro" id="IPR003399">
    <property type="entry name" value="Mce/MlaD"/>
</dbReference>
<keyword evidence="10" id="KW-1185">Reference proteome</keyword>
<dbReference type="AlphaFoldDB" id="A0A0W7WIR0"/>
<evidence type="ECO:0000256" key="4">
    <source>
        <dbReference type="ARBA" id="ARBA00022692"/>
    </source>
</evidence>
<keyword evidence="2" id="KW-1003">Cell membrane</keyword>
<feature type="domain" description="Mce/MlaD" evidence="8">
    <location>
        <begin position="297"/>
        <end position="394"/>
    </location>
</feature>
<evidence type="ECO:0000259" key="8">
    <source>
        <dbReference type="Pfam" id="PF02470"/>
    </source>
</evidence>
<dbReference type="RefSeq" id="WP_058862706.1">
    <property type="nucleotide sequence ID" value="NZ_LPXO01000007.1"/>
</dbReference>
<comment type="subcellular location">
    <subcellularLocation>
        <location evidence="1">Cell inner membrane</location>
    </subcellularLocation>
</comment>
<accession>A0A0W7WIR0</accession>
<protein>
    <recommendedName>
        <fullName evidence="8">Mce/MlaD domain-containing protein</fullName>
    </recommendedName>
</protein>
<name>A0A0W7WIR0_9RHOB</name>
<comment type="caution">
    <text evidence="9">The sequence shown here is derived from an EMBL/GenBank/DDBJ whole genome shotgun (WGS) entry which is preliminary data.</text>
</comment>
<dbReference type="Proteomes" id="UP000054396">
    <property type="component" value="Unassembled WGS sequence"/>
</dbReference>
<feature type="domain" description="Mce/MlaD" evidence="8">
    <location>
        <begin position="48"/>
        <end position="134"/>
    </location>
</feature>
<dbReference type="STRING" id="1685382.AVJ23_13400"/>
<evidence type="ECO:0000313" key="10">
    <source>
        <dbReference type="Proteomes" id="UP000054396"/>
    </source>
</evidence>
<evidence type="ECO:0000256" key="2">
    <source>
        <dbReference type="ARBA" id="ARBA00022475"/>
    </source>
</evidence>
<dbReference type="Gene3D" id="1.10.287.950">
    <property type="entry name" value="Methyl-accepting chemotaxis protein"/>
    <property type="match status" value="1"/>
</dbReference>
<evidence type="ECO:0000256" key="7">
    <source>
        <dbReference type="SAM" id="Phobius"/>
    </source>
</evidence>
<reference evidence="9 10" key="1">
    <citation type="submission" date="2015-12" db="EMBL/GenBank/DDBJ databases">
        <authorList>
            <person name="Shamseldin A."/>
            <person name="Moawad H."/>
            <person name="Abd El-Rahim W.M."/>
            <person name="Sadowsky M.J."/>
        </authorList>
    </citation>
    <scope>NUCLEOTIDE SEQUENCE [LARGE SCALE GENOMIC DNA]</scope>
    <source>
        <strain evidence="9 10">SJ5A-1</strain>
    </source>
</reference>
<dbReference type="InterPro" id="IPR051800">
    <property type="entry name" value="PqiA-PqiB_transport"/>
</dbReference>
<proteinExistence type="predicted"/>
<evidence type="ECO:0000256" key="1">
    <source>
        <dbReference type="ARBA" id="ARBA00004533"/>
    </source>
</evidence>
<evidence type="ECO:0000256" key="3">
    <source>
        <dbReference type="ARBA" id="ARBA00022519"/>
    </source>
</evidence>
<sequence>MTDPAPAEPTVRPARAGLLSGLSFIWLVPILALVVSLGIAWQSYAERGKLIEIAFDNASGVAPDKTELKYRDVAVGLAEEVRFSEDLSHVIVAVRVDQSIAPYLDEDAQFWVVRPEVSAQGISGLDTVLSGVYIGGSWDAEAGEAQTEFRGLPKAPLSDPTRDGTAIQLSARDGNSIVAGAPILYKGIQVGAVEAPELTESGDGVVIRGFIEAPHDRILTQNTRFWDISGVSVSLGPGGVSLNLSSVASLVQGGISFDTLVAGGAAVEDGHVYPLYPDPEAARASLLDDPAAARLQVRALFDGSVGGLAEGADVRFRGVTVGEVSSVAMVASEIGARRVVRLQAVLSIVPERLGLGEDAAPEAALDFLADYVGQGLRARLGTGGLLSSELVVELVELPEAEAATLGTEGDALPELPTVPAELGSLNATAEGVFERINNLPVEEVLASLQGLLDNANALIGSEDTQALAPEITATLSELRTLVPDLTRTLASAEGALGEVEQIAAGLRESGATENVNEVFSSAASAANAIEAAAGELPQLAARLEGVAARAESVLGAYDDNSRLISSALATLRDVSEAADALRTLARTLQRNPNSLLMGR</sequence>
<organism evidence="9 10">
    <name type="scientific">Pseudoponticoccus marisrubri</name>
    <dbReference type="NCBI Taxonomy" id="1685382"/>
    <lineage>
        <taxon>Bacteria</taxon>
        <taxon>Pseudomonadati</taxon>
        <taxon>Pseudomonadota</taxon>
        <taxon>Alphaproteobacteria</taxon>
        <taxon>Rhodobacterales</taxon>
        <taxon>Roseobacteraceae</taxon>
        <taxon>Pseudoponticoccus</taxon>
    </lineage>
</organism>
<gene>
    <name evidence="9" type="ORF">AVJ23_13400</name>
</gene>